<comment type="pathway">
    <text evidence="1">Mycotoxin biosynthesis.</text>
</comment>
<evidence type="ECO:0000256" key="3">
    <source>
        <dbReference type="ARBA" id="ARBA00035112"/>
    </source>
</evidence>
<protein>
    <recommendedName>
        <fullName evidence="7">Oxidase ustYa</fullName>
    </recommendedName>
</protein>
<evidence type="ECO:0008006" key="7">
    <source>
        <dbReference type="Google" id="ProtNLM"/>
    </source>
</evidence>
<gene>
    <name evidence="5" type="ORF">HGRIS_012130</name>
</gene>
<feature type="region of interest" description="Disordered" evidence="4">
    <location>
        <begin position="1"/>
        <end position="22"/>
    </location>
</feature>
<comment type="caution">
    <text evidence="5">The sequence shown here is derived from an EMBL/GenBank/DDBJ whole genome shotgun (WGS) entry which is preliminary data.</text>
</comment>
<name>A0ABR3IRE8_9AGAR</name>
<proteinExistence type="inferred from homology"/>
<sequence length="297" mass="33711">MLSSGIKVPKSTKLGRHLSGFPPPPHRLAPTFLMAAKARYRSYVGPPHLILLSASGRQPDQRERCRKEMVETWVQGRSWRVAPTHALFWASVMLMLSGLLQFGTVWMQSQATYPVPSRVKLLNKPMDAYSWQGDDYPNSLPLDLDRVALTIENSRHYALDSPDADAEYQSMYPGEFGFLRLGPNKRFFGLAMYHQLHCLDSLRQTIIHGANGMHHDRDTRSQKRASVPHAHHCLNYLRQTILCAADLTLEPEVVPGSQEVGEGLGVTHVCQDWSRVHEYAGRNAEEWARWKNRTSTT</sequence>
<evidence type="ECO:0000256" key="4">
    <source>
        <dbReference type="SAM" id="MobiDB-lite"/>
    </source>
</evidence>
<dbReference type="InterPro" id="IPR021765">
    <property type="entry name" value="UstYa-like"/>
</dbReference>
<reference evidence="6" key="1">
    <citation type="submission" date="2024-06" db="EMBL/GenBank/DDBJ databases">
        <title>Multi-omics analyses provide insights into the biosynthesis of the anticancer antibiotic pleurotin in Hohenbuehelia grisea.</title>
        <authorList>
            <person name="Weaver J.A."/>
            <person name="Alberti F."/>
        </authorList>
    </citation>
    <scope>NUCLEOTIDE SEQUENCE [LARGE SCALE GENOMIC DNA]</scope>
    <source>
        <strain evidence="6">T-177</strain>
    </source>
</reference>
<dbReference type="Proteomes" id="UP001556367">
    <property type="component" value="Unassembled WGS sequence"/>
</dbReference>
<comment type="similarity">
    <text evidence="3">Belongs to the ustYa family.</text>
</comment>
<dbReference type="Pfam" id="PF11807">
    <property type="entry name" value="UstYa"/>
    <property type="match status" value="1"/>
</dbReference>
<accession>A0ABR3IRE8</accession>
<keyword evidence="6" id="KW-1185">Reference proteome</keyword>
<evidence type="ECO:0000256" key="1">
    <source>
        <dbReference type="ARBA" id="ARBA00004685"/>
    </source>
</evidence>
<dbReference type="EMBL" id="JASNQZ010000015">
    <property type="protein sequence ID" value="KAL0945847.1"/>
    <property type="molecule type" value="Genomic_DNA"/>
</dbReference>
<organism evidence="5 6">
    <name type="scientific">Hohenbuehelia grisea</name>
    <dbReference type="NCBI Taxonomy" id="104357"/>
    <lineage>
        <taxon>Eukaryota</taxon>
        <taxon>Fungi</taxon>
        <taxon>Dikarya</taxon>
        <taxon>Basidiomycota</taxon>
        <taxon>Agaricomycotina</taxon>
        <taxon>Agaricomycetes</taxon>
        <taxon>Agaricomycetidae</taxon>
        <taxon>Agaricales</taxon>
        <taxon>Pleurotineae</taxon>
        <taxon>Pleurotaceae</taxon>
        <taxon>Hohenbuehelia</taxon>
    </lineage>
</organism>
<evidence type="ECO:0000313" key="6">
    <source>
        <dbReference type="Proteomes" id="UP001556367"/>
    </source>
</evidence>
<evidence type="ECO:0000256" key="2">
    <source>
        <dbReference type="ARBA" id="ARBA00023002"/>
    </source>
</evidence>
<evidence type="ECO:0000313" key="5">
    <source>
        <dbReference type="EMBL" id="KAL0945847.1"/>
    </source>
</evidence>
<keyword evidence="2" id="KW-0560">Oxidoreductase</keyword>
<dbReference type="PANTHER" id="PTHR33365">
    <property type="entry name" value="YALI0B05434P"/>
    <property type="match status" value="1"/>
</dbReference>
<dbReference type="PANTHER" id="PTHR33365:SF11">
    <property type="entry name" value="TAT PATHWAY SIGNAL SEQUENCE"/>
    <property type="match status" value="1"/>
</dbReference>